<dbReference type="EMBL" id="JACVVK020000236">
    <property type="protein sequence ID" value="KAK7482961.1"/>
    <property type="molecule type" value="Genomic_DNA"/>
</dbReference>
<sequence>MICDNPRSCFTCVCFCNGGLQAKSPASNTHRSLLSLALSTEDYLQRTVLGGLASENYHQKASIRGLASEDYVHRRLSSEGQLQCIRFRGLSS</sequence>
<gene>
    <name evidence="2" type="ORF">BaRGS_00025861</name>
    <name evidence="1" type="ORF">BaRGS_00029511</name>
</gene>
<proteinExistence type="predicted"/>
<comment type="caution">
    <text evidence="1">The sequence shown here is derived from an EMBL/GenBank/DDBJ whole genome shotgun (WGS) entry which is preliminary data.</text>
</comment>
<dbReference type="Proteomes" id="UP001519460">
    <property type="component" value="Unassembled WGS sequence"/>
</dbReference>
<evidence type="ECO:0000313" key="2">
    <source>
        <dbReference type="EMBL" id="KAK7482961.1"/>
    </source>
</evidence>
<name>A0ABD0JXL8_9CAEN</name>
<dbReference type="EMBL" id="JACVVK020000307">
    <property type="protein sequence ID" value="KAK7479263.1"/>
    <property type="molecule type" value="Genomic_DNA"/>
</dbReference>
<keyword evidence="3" id="KW-1185">Reference proteome</keyword>
<evidence type="ECO:0000313" key="3">
    <source>
        <dbReference type="Proteomes" id="UP001519460"/>
    </source>
</evidence>
<evidence type="ECO:0000313" key="1">
    <source>
        <dbReference type="EMBL" id="KAK7479263.1"/>
    </source>
</evidence>
<protein>
    <submittedName>
        <fullName evidence="1">Uncharacterized protein</fullName>
    </submittedName>
</protein>
<organism evidence="1 3">
    <name type="scientific">Batillaria attramentaria</name>
    <dbReference type="NCBI Taxonomy" id="370345"/>
    <lineage>
        <taxon>Eukaryota</taxon>
        <taxon>Metazoa</taxon>
        <taxon>Spiralia</taxon>
        <taxon>Lophotrochozoa</taxon>
        <taxon>Mollusca</taxon>
        <taxon>Gastropoda</taxon>
        <taxon>Caenogastropoda</taxon>
        <taxon>Sorbeoconcha</taxon>
        <taxon>Cerithioidea</taxon>
        <taxon>Batillariidae</taxon>
        <taxon>Batillaria</taxon>
    </lineage>
</organism>
<reference evidence="1" key="1">
    <citation type="submission" date="2020-09" db="EMBL/GenBank/DDBJ databases">
        <authorList>
            <person name="Won Y."/>
        </authorList>
    </citation>
    <scope>NUCLEOTIDE SEQUENCE</scope>
    <source>
        <strain evidence="1">Wonlab-2016</strain>
        <tissue evidence="1">Foot muscle</tissue>
    </source>
</reference>
<dbReference type="AlphaFoldDB" id="A0ABD0JXL8"/>
<reference evidence="1" key="3">
    <citation type="submission" date="2023-01" db="EMBL/GenBank/DDBJ databases">
        <authorList>
            <person name="Patra A."/>
        </authorList>
    </citation>
    <scope>NUCLEOTIDE SEQUENCE</scope>
    <source>
        <strain evidence="1">Wonlab-2016</strain>
        <tissue evidence="1">Foot muscle</tissue>
    </source>
</reference>
<accession>A0ABD0JXL8</accession>
<reference evidence="1 3" key="2">
    <citation type="journal article" date="2023" name="Sci. Data">
        <title>Genome assembly of the Korean intertidal mud-creeper Batillaria attramentaria.</title>
        <authorList>
            <person name="Patra A.K."/>
            <person name="Ho P.T."/>
            <person name="Jun S."/>
            <person name="Lee S.J."/>
            <person name="Kim Y."/>
            <person name="Won Y.J."/>
        </authorList>
    </citation>
    <scope>NUCLEOTIDE SEQUENCE [LARGE SCALE GENOMIC DNA]</scope>
    <source>
        <strain evidence="1">Wonlab-2016</strain>
    </source>
</reference>